<name>A0A9Q3DEE9_9BASI</name>
<dbReference type="EMBL" id="AVOT02015724">
    <property type="protein sequence ID" value="MBW0500253.1"/>
    <property type="molecule type" value="Genomic_DNA"/>
</dbReference>
<dbReference type="AlphaFoldDB" id="A0A9Q3DEE9"/>
<reference evidence="2" key="1">
    <citation type="submission" date="2021-03" db="EMBL/GenBank/DDBJ databases">
        <title>Draft genome sequence of rust myrtle Austropuccinia psidii MF-1, a brazilian biotype.</title>
        <authorList>
            <person name="Quecine M.C."/>
            <person name="Pachon D.M.R."/>
            <person name="Bonatelli M.L."/>
            <person name="Correr F.H."/>
            <person name="Franceschini L.M."/>
            <person name="Leite T.F."/>
            <person name="Margarido G.R.A."/>
            <person name="Almeida C.A."/>
            <person name="Ferrarezi J.A."/>
            <person name="Labate C.A."/>
        </authorList>
    </citation>
    <scope>NUCLEOTIDE SEQUENCE</scope>
    <source>
        <strain evidence="2">MF-1</strain>
    </source>
</reference>
<dbReference type="InterPro" id="IPR046798">
    <property type="entry name" value="2OG-FeII_Oxy_6"/>
</dbReference>
<sequence length="226" mass="25895">MYALGWRPPRLGDFTIGRYIHPTSILSNPELYNSLSLQLPQLQNILQNLFQKLSSTVFEMNSNQMKQFNIPGFEILDFTDFYSSSFANQLTFTLNNFSNFPHIDQTDSSEFAYFLSIPISTSDGTLIFDNFDLFNEFFVFPDHSINIDLTGKEPGIVQMVWKAKSTRHFTLYPDGGDSNSFTRLSMSLQISKKAYNLFKNLQNGKIDKFTVDDHTSIINRLASTSK</sequence>
<organism evidence="2 3">
    <name type="scientific">Austropuccinia psidii MF-1</name>
    <dbReference type="NCBI Taxonomy" id="1389203"/>
    <lineage>
        <taxon>Eukaryota</taxon>
        <taxon>Fungi</taxon>
        <taxon>Dikarya</taxon>
        <taxon>Basidiomycota</taxon>
        <taxon>Pucciniomycotina</taxon>
        <taxon>Pucciniomycetes</taxon>
        <taxon>Pucciniales</taxon>
        <taxon>Sphaerophragmiaceae</taxon>
        <taxon>Austropuccinia</taxon>
    </lineage>
</organism>
<dbReference type="OrthoDB" id="2499742at2759"/>
<comment type="caution">
    <text evidence="2">The sequence shown here is derived from an EMBL/GenBank/DDBJ whole genome shotgun (WGS) entry which is preliminary data.</text>
</comment>
<evidence type="ECO:0000313" key="3">
    <source>
        <dbReference type="Proteomes" id="UP000765509"/>
    </source>
</evidence>
<evidence type="ECO:0000313" key="2">
    <source>
        <dbReference type="EMBL" id="MBW0500253.1"/>
    </source>
</evidence>
<evidence type="ECO:0000259" key="1">
    <source>
        <dbReference type="Pfam" id="PF20515"/>
    </source>
</evidence>
<feature type="domain" description="Tet-like 2OG-Fe(II) oxygenase" evidence="1">
    <location>
        <begin position="1"/>
        <end position="172"/>
    </location>
</feature>
<keyword evidence="3" id="KW-1185">Reference proteome</keyword>
<protein>
    <recommendedName>
        <fullName evidence="1">Tet-like 2OG-Fe(II) oxygenase domain-containing protein</fullName>
    </recommendedName>
</protein>
<accession>A0A9Q3DEE9</accession>
<dbReference type="Proteomes" id="UP000765509">
    <property type="component" value="Unassembled WGS sequence"/>
</dbReference>
<gene>
    <name evidence="2" type="ORF">O181_039968</name>
</gene>
<proteinExistence type="predicted"/>
<dbReference type="Pfam" id="PF20515">
    <property type="entry name" value="2OG-FeII_Oxy_6"/>
    <property type="match status" value="1"/>
</dbReference>